<dbReference type="SUPFAM" id="SSF52540">
    <property type="entry name" value="P-loop containing nucleoside triphosphate hydrolases"/>
    <property type="match status" value="1"/>
</dbReference>
<name>A0ABD3PEG5_9STRA</name>
<dbReference type="EMBL" id="JABMIG020000200">
    <property type="protein sequence ID" value="KAL3786191.1"/>
    <property type="molecule type" value="Genomic_DNA"/>
</dbReference>
<dbReference type="Proteomes" id="UP001516023">
    <property type="component" value="Unassembled WGS sequence"/>
</dbReference>
<organism evidence="7 8">
    <name type="scientific">Cyclotella cryptica</name>
    <dbReference type="NCBI Taxonomy" id="29204"/>
    <lineage>
        <taxon>Eukaryota</taxon>
        <taxon>Sar</taxon>
        <taxon>Stramenopiles</taxon>
        <taxon>Ochrophyta</taxon>
        <taxon>Bacillariophyta</taxon>
        <taxon>Coscinodiscophyceae</taxon>
        <taxon>Thalassiosirophycidae</taxon>
        <taxon>Stephanodiscales</taxon>
        <taxon>Stephanodiscaceae</taxon>
        <taxon>Cyclotella</taxon>
    </lineage>
</organism>
<evidence type="ECO:0000256" key="3">
    <source>
        <dbReference type="ARBA" id="ARBA00022806"/>
    </source>
</evidence>
<keyword evidence="8" id="KW-1185">Reference proteome</keyword>
<keyword evidence="4" id="KW-0067">ATP-binding</keyword>
<feature type="compositionally biased region" description="Low complexity" evidence="5">
    <location>
        <begin position="47"/>
        <end position="56"/>
    </location>
</feature>
<evidence type="ECO:0000259" key="6">
    <source>
        <dbReference type="Pfam" id="PF00580"/>
    </source>
</evidence>
<evidence type="ECO:0000313" key="7">
    <source>
        <dbReference type="EMBL" id="KAL3786191.1"/>
    </source>
</evidence>
<evidence type="ECO:0000256" key="1">
    <source>
        <dbReference type="ARBA" id="ARBA00022741"/>
    </source>
</evidence>
<dbReference type="GO" id="GO:0004386">
    <property type="term" value="F:helicase activity"/>
    <property type="evidence" value="ECO:0007669"/>
    <property type="project" value="UniProtKB-KW"/>
</dbReference>
<dbReference type="GO" id="GO:0005524">
    <property type="term" value="F:ATP binding"/>
    <property type="evidence" value="ECO:0007669"/>
    <property type="project" value="UniProtKB-KW"/>
</dbReference>
<accession>A0ABD3PEG5</accession>
<feature type="domain" description="UvrD-like helicase ATP-binding" evidence="6">
    <location>
        <begin position="126"/>
        <end position="356"/>
    </location>
</feature>
<dbReference type="GO" id="GO:0016787">
    <property type="term" value="F:hydrolase activity"/>
    <property type="evidence" value="ECO:0007669"/>
    <property type="project" value="UniProtKB-KW"/>
</dbReference>
<proteinExistence type="predicted"/>
<protein>
    <recommendedName>
        <fullName evidence="6">UvrD-like helicase ATP-binding domain-containing protein</fullName>
    </recommendedName>
</protein>
<evidence type="ECO:0000256" key="2">
    <source>
        <dbReference type="ARBA" id="ARBA00022801"/>
    </source>
</evidence>
<dbReference type="AlphaFoldDB" id="A0ABD3PEG5"/>
<dbReference type="Pfam" id="PF00580">
    <property type="entry name" value="UvrD-helicase"/>
    <property type="match status" value="1"/>
</dbReference>
<reference evidence="7 8" key="1">
    <citation type="journal article" date="2020" name="G3 (Bethesda)">
        <title>Improved Reference Genome for Cyclotella cryptica CCMP332, a Model for Cell Wall Morphogenesis, Salinity Adaptation, and Lipid Production in Diatoms (Bacillariophyta).</title>
        <authorList>
            <person name="Roberts W.R."/>
            <person name="Downey K.M."/>
            <person name="Ruck E.C."/>
            <person name="Traller J.C."/>
            <person name="Alverson A.J."/>
        </authorList>
    </citation>
    <scope>NUCLEOTIDE SEQUENCE [LARGE SCALE GENOMIC DNA]</scope>
    <source>
        <strain evidence="7 8">CCMP332</strain>
    </source>
</reference>
<dbReference type="Gene3D" id="3.40.50.300">
    <property type="entry name" value="P-loop containing nucleotide triphosphate hydrolases"/>
    <property type="match status" value="2"/>
</dbReference>
<keyword evidence="2" id="KW-0378">Hydrolase</keyword>
<feature type="region of interest" description="Disordered" evidence="5">
    <location>
        <begin position="1"/>
        <end position="79"/>
    </location>
</feature>
<gene>
    <name evidence="7" type="ORF">HJC23_001267</name>
</gene>
<dbReference type="PANTHER" id="PTHR11070:SF30">
    <property type="entry name" value="F-BOX DNA HELICASE 1"/>
    <property type="match status" value="1"/>
</dbReference>
<dbReference type="PANTHER" id="PTHR11070">
    <property type="entry name" value="UVRD / RECB / PCRA DNA HELICASE FAMILY MEMBER"/>
    <property type="match status" value="1"/>
</dbReference>
<keyword evidence="1" id="KW-0547">Nucleotide-binding</keyword>
<dbReference type="InterPro" id="IPR000212">
    <property type="entry name" value="DNA_helicase_UvrD/REP"/>
</dbReference>
<comment type="caution">
    <text evidence="7">The sequence shown here is derived from an EMBL/GenBank/DDBJ whole genome shotgun (WGS) entry which is preliminary data.</text>
</comment>
<evidence type="ECO:0000313" key="8">
    <source>
        <dbReference type="Proteomes" id="UP001516023"/>
    </source>
</evidence>
<dbReference type="InterPro" id="IPR027417">
    <property type="entry name" value="P-loop_NTPase"/>
</dbReference>
<evidence type="ECO:0000256" key="4">
    <source>
        <dbReference type="ARBA" id="ARBA00022840"/>
    </source>
</evidence>
<evidence type="ECO:0000256" key="5">
    <source>
        <dbReference type="SAM" id="MobiDB-lite"/>
    </source>
</evidence>
<keyword evidence="3" id="KW-0347">Helicase</keyword>
<dbReference type="InterPro" id="IPR014016">
    <property type="entry name" value="UvrD-like_ATP-bd"/>
</dbReference>
<sequence>MMEPQRIQESLLPPLPESAPKLREETVQSLSEQQLAVIELARPPTASSSDNSNKDNSITDEEVAQHQKENGQNHNAVTFGNTVSRPGSYQCNLCDIFACFGCRCQKRMLDMMSLHNHVGEAAKAENCITASTLHSCAMQLVTRDNEHDQDVMERGIVNDQALQGIIAKEFSRDIEHYLDPAIARLQSSKNQERDSPRELKGKERAMRELVVFYLYKSFMNFCHSKMTLEQLRDESYYKRNWFPLTKNFRKDERAGKLGFPPEIYSLPKSYKFYADTCVKLWELMLRNGIRTFDTEMKKAQLMNARILCSVLLVDECQDLDECQVDFIAKQMNFGTHVFFVGDAAQTIYSFRGARSYHVMSLPNCIDRFLTKSFRFGPAVAQIANIALFVKENSPQTTDYIGKDKKLWIPYRVEGVSREDADSIVTTRSLLQRDSWNKRPVTIIGRKNGTLLKTALDLMNLGHLKQQQDGFDVLEQMLGEQPPSNDLDDFLSSPLVLSKTLPKFHINGKGETSGARMWRKAIKQIECLYELFMAKEDGATLPQNYFQNYDHLTWHDFIASYQARELNHYVKSIDIIMTYGQNTMKAVKVFEAQLEAKHSEEDADFILTTCNAAKGLEWDFVEICDDFLNLHDKSYVSNKPAQFRPRFLSDSSHLQSDVKPVRRSCWQFAISSYDDELNFIYVACTRAKKILSLPKTIEGVLREYDLLHYSVNDFKTAAVQPFESEESMMVLPRTNKKLSKGEVWALYHDLCLPLRKELGVEDDCNIMKTLFAIDDEEDNLEDGDETTEGTDQIVVKTKEEEHSQHYEC</sequence>